<organism evidence="1 2">
    <name type="scientific">Electrophorus voltai</name>
    <dbReference type="NCBI Taxonomy" id="2609070"/>
    <lineage>
        <taxon>Eukaryota</taxon>
        <taxon>Metazoa</taxon>
        <taxon>Chordata</taxon>
        <taxon>Craniata</taxon>
        <taxon>Vertebrata</taxon>
        <taxon>Euteleostomi</taxon>
        <taxon>Actinopterygii</taxon>
        <taxon>Neopterygii</taxon>
        <taxon>Teleostei</taxon>
        <taxon>Ostariophysi</taxon>
        <taxon>Gymnotiformes</taxon>
        <taxon>Gymnotoidei</taxon>
        <taxon>Gymnotidae</taxon>
        <taxon>Electrophorus</taxon>
    </lineage>
</organism>
<dbReference type="Proteomes" id="UP001239994">
    <property type="component" value="Unassembled WGS sequence"/>
</dbReference>
<sequence length="34" mass="3874">MKQVRYQHNQRLKRTTLSSLALDSSAFGRALPSL</sequence>
<dbReference type="EMBL" id="JAROKS010000018">
    <property type="protein sequence ID" value="KAK1793305.1"/>
    <property type="molecule type" value="Genomic_DNA"/>
</dbReference>
<reference evidence="1" key="1">
    <citation type="submission" date="2023-03" db="EMBL/GenBank/DDBJ databases">
        <title>Electrophorus voltai genome.</title>
        <authorList>
            <person name="Bian C."/>
        </authorList>
    </citation>
    <scope>NUCLEOTIDE SEQUENCE</scope>
    <source>
        <strain evidence="1">CB-2022</strain>
        <tissue evidence="1">Muscle</tissue>
    </source>
</reference>
<accession>A0AAD9DS85</accession>
<comment type="caution">
    <text evidence="1">The sequence shown here is derived from an EMBL/GenBank/DDBJ whole genome shotgun (WGS) entry which is preliminary data.</text>
</comment>
<name>A0AAD9DS85_9TELE</name>
<evidence type="ECO:0000313" key="1">
    <source>
        <dbReference type="EMBL" id="KAK1793305.1"/>
    </source>
</evidence>
<keyword evidence="2" id="KW-1185">Reference proteome</keyword>
<gene>
    <name evidence="1" type="ORF">P4O66_011696</name>
</gene>
<dbReference type="AlphaFoldDB" id="A0AAD9DS85"/>
<protein>
    <submittedName>
        <fullName evidence="1">Uncharacterized protein</fullName>
    </submittedName>
</protein>
<feature type="non-terminal residue" evidence="1">
    <location>
        <position position="34"/>
    </location>
</feature>
<proteinExistence type="predicted"/>
<evidence type="ECO:0000313" key="2">
    <source>
        <dbReference type="Proteomes" id="UP001239994"/>
    </source>
</evidence>